<dbReference type="Proteomes" id="UP000051660">
    <property type="component" value="Unassembled WGS sequence"/>
</dbReference>
<protein>
    <submittedName>
        <fullName evidence="1">Uncharacterized protein</fullName>
    </submittedName>
</protein>
<sequence length="266" mass="29640">MWTAALAVVGIFAHGELVRDWRVPRSGQSVNSVMAVTYSIDMADVNKLEAESKRKYGEGIRISLEVGRETLDVTKDEKVLETHEQIKSFEGVYGMFVVGRNNRVTTRFPFSIAVRQEPSSLNRSVRDWFKNRFKSVPQRWFEFDDSEWTIDRCAALPDGLGLGKAGRALLLREGTACVVTWKGQQPGSMLISVSLAKGDPWMRPFTRRLCRSITEAALERFTPGEPGSPKYAACILVDRPAHVSAQKSLSVSVYDVGVGNALARIE</sequence>
<proteinExistence type="predicted"/>
<accession>A0A0R3MTI7</accession>
<dbReference type="AlphaFoldDB" id="A0A0R3MTI7"/>
<gene>
    <name evidence="1" type="ORF">CQ14_10845</name>
</gene>
<comment type="caution">
    <text evidence="1">The sequence shown here is derived from an EMBL/GenBank/DDBJ whole genome shotgun (WGS) entry which is preliminary data.</text>
</comment>
<evidence type="ECO:0000313" key="1">
    <source>
        <dbReference type="EMBL" id="KRR20518.1"/>
    </source>
</evidence>
<evidence type="ECO:0000313" key="2">
    <source>
        <dbReference type="Proteomes" id="UP000051660"/>
    </source>
</evidence>
<organism evidence="1 2">
    <name type="scientific">Bradyrhizobium lablabi</name>
    <dbReference type="NCBI Taxonomy" id="722472"/>
    <lineage>
        <taxon>Bacteria</taxon>
        <taxon>Pseudomonadati</taxon>
        <taxon>Pseudomonadota</taxon>
        <taxon>Alphaproteobacteria</taxon>
        <taxon>Hyphomicrobiales</taxon>
        <taxon>Nitrobacteraceae</taxon>
        <taxon>Bradyrhizobium</taxon>
    </lineage>
</organism>
<reference evidence="1 2" key="1">
    <citation type="submission" date="2014-03" db="EMBL/GenBank/DDBJ databases">
        <title>Bradyrhizobium valentinum sp. nov., isolated from effective nodules of Lupinus mariae-josephae, a lupine endemic of basic-lime soils in Eastern Spain.</title>
        <authorList>
            <person name="Duran D."/>
            <person name="Rey L."/>
            <person name="Navarro A."/>
            <person name="Busquets A."/>
            <person name="Imperial J."/>
            <person name="Ruiz-Argueso T."/>
        </authorList>
    </citation>
    <scope>NUCLEOTIDE SEQUENCE [LARGE SCALE GENOMIC DNA]</scope>
    <source>
        <strain evidence="1 2">CCBAU 23086</strain>
    </source>
</reference>
<dbReference type="EMBL" id="LLYB01000086">
    <property type="protein sequence ID" value="KRR20518.1"/>
    <property type="molecule type" value="Genomic_DNA"/>
</dbReference>
<name>A0A0R3MTI7_9BRAD</name>